<organism evidence="1">
    <name type="scientific">hydrothermal vent metagenome</name>
    <dbReference type="NCBI Taxonomy" id="652676"/>
    <lineage>
        <taxon>unclassified sequences</taxon>
        <taxon>metagenomes</taxon>
        <taxon>ecological metagenomes</taxon>
    </lineage>
</organism>
<sequence>MNNRSLMNVLKLSLFLILSGALSACAVKDELVGSRWVVVGKIEVPPNAFGVYFQNGKPVAQNQVDRFQPWCEVSFADKSSSFRSLEGGAYEISRLTYDNNYQDNVQVSYTTYMRLSSSTPIKINRISCGHWDDRTGNYLSNDQMQQALQGVMKLELGEK</sequence>
<proteinExistence type="predicted"/>
<dbReference type="PROSITE" id="PS51257">
    <property type="entry name" value="PROKAR_LIPOPROTEIN"/>
    <property type="match status" value="1"/>
</dbReference>
<dbReference type="EMBL" id="UOFR01000079">
    <property type="protein sequence ID" value="VAX00823.1"/>
    <property type="molecule type" value="Genomic_DNA"/>
</dbReference>
<evidence type="ECO:0000313" key="1">
    <source>
        <dbReference type="EMBL" id="VAX00823.1"/>
    </source>
</evidence>
<reference evidence="1" key="1">
    <citation type="submission" date="2018-06" db="EMBL/GenBank/DDBJ databases">
        <authorList>
            <person name="Zhirakovskaya E."/>
        </authorList>
    </citation>
    <scope>NUCLEOTIDE SEQUENCE</scope>
</reference>
<gene>
    <name evidence="1" type="ORF">MNBD_GAMMA21-2291</name>
</gene>
<name>A0A3B1ALF8_9ZZZZ</name>
<accession>A0A3B1ALF8</accession>
<dbReference type="AlphaFoldDB" id="A0A3B1ALF8"/>
<protein>
    <recommendedName>
        <fullName evidence="2">Lipoprotein</fullName>
    </recommendedName>
</protein>
<evidence type="ECO:0008006" key="2">
    <source>
        <dbReference type="Google" id="ProtNLM"/>
    </source>
</evidence>